<feature type="signal peptide" evidence="2">
    <location>
        <begin position="1"/>
        <end position="19"/>
    </location>
</feature>
<proteinExistence type="predicted"/>
<evidence type="ECO:0000256" key="2">
    <source>
        <dbReference type="SAM" id="SignalP"/>
    </source>
</evidence>
<dbReference type="AlphaFoldDB" id="A0A1M6I391"/>
<protein>
    <submittedName>
        <fullName evidence="3">Uncharacterized protein</fullName>
    </submittedName>
</protein>
<gene>
    <name evidence="3" type="ORF">SAMN04488508_10790</name>
</gene>
<dbReference type="EMBL" id="FQYP01000007">
    <property type="protein sequence ID" value="SHJ28939.1"/>
    <property type="molecule type" value="Genomic_DNA"/>
</dbReference>
<keyword evidence="4" id="KW-1185">Reference proteome</keyword>
<evidence type="ECO:0000313" key="4">
    <source>
        <dbReference type="Proteomes" id="UP000184432"/>
    </source>
</evidence>
<feature type="chain" id="PRO_5012770864" evidence="2">
    <location>
        <begin position="20"/>
        <end position="105"/>
    </location>
</feature>
<evidence type="ECO:0000256" key="1">
    <source>
        <dbReference type="SAM" id="MobiDB-lite"/>
    </source>
</evidence>
<dbReference type="Pfam" id="PF20365">
    <property type="entry name" value="DUF6660"/>
    <property type="match status" value="1"/>
</dbReference>
<dbReference type="InterPro" id="IPR046601">
    <property type="entry name" value="DUF6660"/>
</dbReference>
<dbReference type="Proteomes" id="UP000184432">
    <property type="component" value="Unassembled WGS sequence"/>
</dbReference>
<name>A0A1M6I391_9FLAO</name>
<organism evidence="3 4">
    <name type="scientific">Aquimarina spongiae</name>
    <dbReference type="NCBI Taxonomy" id="570521"/>
    <lineage>
        <taxon>Bacteria</taxon>
        <taxon>Pseudomonadati</taxon>
        <taxon>Bacteroidota</taxon>
        <taxon>Flavobacteriia</taxon>
        <taxon>Flavobacteriales</taxon>
        <taxon>Flavobacteriaceae</taxon>
        <taxon>Aquimarina</taxon>
    </lineage>
</organism>
<reference evidence="4" key="1">
    <citation type="submission" date="2016-11" db="EMBL/GenBank/DDBJ databases">
        <authorList>
            <person name="Varghese N."/>
            <person name="Submissions S."/>
        </authorList>
    </citation>
    <scope>NUCLEOTIDE SEQUENCE [LARGE SCALE GENOMIC DNA]</scope>
    <source>
        <strain evidence="4">DSM 22623</strain>
    </source>
</reference>
<sequence length="105" mass="11623">MKVIAIILALLLFSPPAVPCSDENPTEDLCQNETGDDHNHQDENEDSCAMTCICSCCGTTITYQPIPTFDLELNADISSSLFSTYQSIYRFGFLANIWQPPKVIS</sequence>
<keyword evidence="2" id="KW-0732">Signal</keyword>
<dbReference type="STRING" id="570521.SAMN04488508_10790"/>
<feature type="region of interest" description="Disordered" evidence="1">
    <location>
        <begin position="18"/>
        <end position="42"/>
    </location>
</feature>
<accession>A0A1M6I391</accession>
<evidence type="ECO:0000313" key="3">
    <source>
        <dbReference type="EMBL" id="SHJ28939.1"/>
    </source>
</evidence>
<dbReference type="OrthoDB" id="997115at2"/>
<dbReference type="RefSeq" id="WP_073317920.1">
    <property type="nucleotide sequence ID" value="NZ_FQYP01000007.1"/>
</dbReference>